<dbReference type="Pfam" id="PF00356">
    <property type="entry name" value="LacI"/>
    <property type="match status" value="1"/>
</dbReference>
<dbReference type="AlphaFoldDB" id="A0A1G8SRX6"/>
<dbReference type="CDD" id="cd01392">
    <property type="entry name" value="HTH_LacI"/>
    <property type="match status" value="1"/>
</dbReference>
<dbReference type="PANTHER" id="PTHR30146:SF152">
    <property type="entry name" value="TRANSCRIPTIONAL REGULATORY PROTEIN"/>
    <property type="match status" value="1"/>
</dbReference>
<dbReference type="Gene3D" id="1.10.260.40">
    <property type="entry name" value="lambda repressor-like DNA-binding domains"/>
    <property type="match status" value="1"/>
</dbReference>
<reference evidence="5 6" key="1">
    <citation type="submission" date="2016-10" db="EMBL/GenBank/DDBJ databases">
        <authorList>
            <person name="de Groot N.N."/>
        </authorList>
    </citation>
    <scope>NUCLEOTIDE SEQUENCE [LARGE SCALE GENOMIC DNA]</scope>
    <source>
        <strain evidence="5 6">DSM 25294</strain>
    </source>
</reference>
<protein>
    <submittedName>
        <fullName evidence="5">Transcriptional regulator, LacI family</fullName>
    </submittedName>
</protein>
<sequence length="349" mass="37593">MDSDLETAAMDRKRHATIAEIARLAGVGTATVDRVLHNRGTVRETTRQRVEQARAAIESGAPMSPRARPWRLKVLLPELAGSSTEHLGRCLQACGERGNATVECVFARKMEPAALARKLRACAGQGIDAVAFQALEDPRVHDAVDFLHGARIPGLALLSGLANPNIIATVGIDNRAAGRTAGFLMGRFTRQAGRVAIVTAGSLYRLHEDREMGFRAALRAGFPHIGESIVLNGEDDGTRNFTVVSEALARYPDLVGIYNVGGGHEGVVRALKEAGVVGELVHIGHNFSQETRSYLLDGSMDIVLHLDMHNVAEHAVEAMVAHLEQRQRDPGFLPIGIVTRENTTGLAFS</sequence>
<keyword evidence="1" id="KW-0805">Transcription regulation</keyword>
<dbReference type="PANTHER" id="PTHR30146">
    <property type="entry name" value="LACI-RELATED TRANSCRIPTIONAL REPRESSOR"/>
    <property type="match status" value="1"/>
</dbReference>
<dbReference type="SUPFAM" id="SSF47413">
    <property type="entry name" value="lambda repressor-like DNA-binding domains"/>
    <property type="match status" value="1"/>
</dbReference>
<dbReference type="InterPro" id="IPR025997">
    <property type="entry name" value="SBP_2_dom"/>
</dbReference>
<dbReference type="Pfam" id="PF13407">
    <property type="entry name" value="Peripla_BP_4"/>
    <property type="match status" value="1"/>
</dbReference>
<keyword evidence="3" id="KW-0804">Transcription</keyword>
<evidence type="ECO:0000256" key="1">
    <source>
        <dbReference type="ARBA" id="ARBA00023015"/>
    </source>
</evidence>
<accession>A0A1G8SRX6</accession>
<dbReference type="SUPFAM" id="SSF53822">
    <property type="entry name" value="Periplasmic binding protein-like I"/>
    <property type="match status" value="1"/>
</dbReference>
<proteinExistence type="predicted"/>
<dbReference type="GO" id="GO:0003700">
    <property type="term" value="F:DNA-binding transcription factor activity"/>
    <property type="evidence" value="ECO:0007669"/>
    <property type="project" value="TreeGrafter"/>
</dbReference>
<dbReference type="PROSITE" id="PS00356">
    <property type="entry name" value="HTH_LACI_1"/>
    <property type="match status" value="1"/>
</dbReference>
<dbReference type="PROSITE" id="PS50932">
    <property type="entry name" value="HTH_LACI_2"/>
    <property type="match status" value="1"/>
</dbReference>
<evidence type="ECO:0000259" key="4">
    <source>
        <dbReference type="PROSITE" id="PS50932"/>
    </source>
</evidence>
<name>A0A1G8SRX6_9RHOB</name>
<dbReference type="GO" id="GO:0000976">
    <property type="term" value="F:transcription cis-regulatory region binding"/>
    <property type="evidence" value="ECO:0007669"/>
    <property type="project" value="TreeGrafter"/>
</dbReference>
<gene>
    <name evidence="5" type="ORF">SAMN04488026_101585</name>
</gene>
<dbReference type="EMBL" id="FNEK01000015">
    <property type="protein sequence ID" value="SDJ31961.1"/>
    <property type="molecule type" value="Genomic_DNA"/>
</dbReference>
<dbReference type="InterPro" id="IPR000843">
    <property type="entry name" value="HTH_LacI"/>
</dbReference>
<dbReference type="STRING" id="571298.SAMN04488026_101585"/>
<feature type="domain" description="HTH lacI-type" evidence="4">
    <location>
        <begin position="16"/>
        <end position="53"/>
    </location>
</feature>
<keyword evidence="2" id="KW-0238">DNA-binding</keyword>
<organism evidence="5 6">
    <name type="scientific">Aliiruegeria lutimaris</name>
    <dbReference type="NCBI Taxonomy" id="571298"/>
    <lineage>
        <taxon>Bacteria</taxon>
        <taxon>Pseudomonadati</taxon>
        <taxon>Pseudomonadota</taxon>
        <taxon>Alphaproteobacteria</taxon>
        <taxon>Rhodobacterales</taxon>
        <taxon>Roseobacteraceae</taxon>
        <taxon>Aliiruegeria</taxon>
    </lineage>
</organism>
<evidence type="ECO:0000313" key="6">
    <source>
        <dbReference type="Proteomes" id="UP000199382"/>
    </source>
</evidence>
<dbReference type="InterPro" id="IPR010982">
    <property type="entry name" value="Lambda_DNA-bd_dom_sf"/>
</dbReference>
<dbReference type="Proteomes" id="UP000199382">
    <property type="component" value="Unassembled WGS sequence"/>
</dbReference>
<evidence type="ECO:0000256" key="3">
    <source>
        <dbReference type="ARBA" id="ARBA00023163"/>
    </source>
</evidence>
<dbReference type="CDD" id="cd06307">
    <property type="entry name" value="PBP1_sugar_binding"/>
    <property type="match status" value="1"/>
</dbReference>
<keyword evidence="6" id="KW-1185">Reference proteome</keyword>
<evidence type="ECO:0000313" key="5">
    <source>
        <dbReference type="EMBL" id="SDJ31961.1"/>
    </source>
</evidence>
<dbReference type="SMART" id="SM00354">
    <property type="entry name" value="HTH_LACI"/>
    <property type="match status" value="1"/>
</dbReference>
<evidence type="ECO:0000256" key="2">
    <source>
        <dbReference type="ARBA" id="ARBA00023125"/>
    </source>
</evidence>
<dbReference type="InterPro" id="IPR028082">
    <property type="entry name" value="Peripla_BP_I"/>
</dbReference>
<dbReference type="Gene3D" id="3.40.50.2300">
    <property type="match status" value="2"/>
</dbReference>